<dbReference type="CDD" id="cd02142">
    <property type="entry name" value="McbC_SagB-like_oxidoreductase"/>
    <property type="match status" value="1"/>
</dbReference>
<dbReference type="GO" id="GO:0016491">
    <property type="term" value="F:oxidoreductase activity"/>
    <property type="evidence" value="ECO:0007669"/>
    <property type="project" value="InterPro"/>
</dbReference>
<dbReference type="Pfam" id="PF00881">
    <property type="entry name" value="Nitroreductase"/>
    <property type="match status" value="1"/>
</dbReference>
<comment type="caution">
    <text evidence="2">The sequence shown here is derived from an EMBL/GenBank/DDBJ whole genome shotgun (WGS) entry which is preliminary data.</text>
</comment>
<dbReference type="InterPro" id="IPR029479">
    <property type="entry name" value="Nitroreductase"/>
</dbReference>
<dbReference type="AlphaFoldDB" id="A0A3R6W5T3"/>
<dbReference type="SUPFAM" id="SSF55469">
    <property type="entry name" value="FMN-dependent nitroreductase-like"/>
    <property type="match status" value="1"/>
</dbReference>
<evidence type="ECO:0000259" key="1">
    <source>
        <dbReference type="Pfam" id="PF00881"/>
    </source>
</evidence>
<gene>
    <name evidence="2" type="ORF">DS832_07765</name>
</gene>
<dbReference type="PANTHER" id="PTHR43745">
    <property type="entry name" value="NITROREDUCTASE MJ1384-RELATED"/>
    <property type="match status" value="1"/>
</dbReference>
<dbReference type="Gene3D" id="3.40.109.10">
    <property type="entry name" value="NADH Oxidase"/>
    <property type="match status" value="1"/>
</dbReference>
<dbReference type="PANTHER" id="PTHR43745:SF2">
    <property type="entry name" value="NITROREDUCTASE MJ1384-RELATED"/>
    <property type="match status" value="1"/>
</dbReference>
<organism evidence="2 3">
    <name type="scientific">Bombilactobacillus bombi</name>
    <dbReference type="NCBI Taxonomy" id="1303590"/>
    <lineage>
        <taxon>Bacteria</taxon>
        <taxon>Bacillati</taxon>
        <taxon>Bacillota</taxon>
        <taxon>Bacilli</taxon>
        <taxon>Lactobacillales</taxon>
        <taxon>Lactobacillaceae</taxon>
        <taxon>Bombilactobacillus</taxon>
    </lineage>
</organism>
<evidence type="ECO:0000313" key="3">
    <source>
        <dbReference type="Proteomes" id="UP000284822"/>
    </source>
</evidence>
<feature type="domain" description="Nitroreductase" evidence="1">
    <location>
        <begin position="109"/>
        <end position="282"/>
    </location>
</feature>
<proteinExistence type="predicted"/>
<dbReference type="EMBL" id="QOCS01000020">
    <property type="protein sequence ID" value="RHW45412.1"/>
    <property type="molecule type" value="Genomic_DNA"/>
</dbReference>
<dbReference type="InterPro" id="IPR052544">
    <property type="entry name" value="Bacteriocin_Proc_Enz"/>
</dbReference>
<reference evidence="2 3" key="1">
    <citation type="submission" date="2018-07" db="EMBL/GenBank/DDBJ databases">
        <title>Genome sequences of six Lactobacillus spp. isolated from bumble bee guts.</title>
        <authorList>
            <person name="Motta E.V.S."/>
            <person name="Moran N.A."/>
        </authorList>
    </citation>
    <scope>NUCLEOTIDE SEQUENCE [LARGE SCALE GENOMIC DNA]</scope>
    <source>
        <strain evidence="2 3">LV-8.1</strain>
    </source>
</reference>
<evidence type="ECO:0000313" key="2">
    <source>
        <dbReference type="EMBL" id="RHW45412.1"/>
    </source>
</evidence>
<accession>A0A3R6W5T3</accession>
<dbReference type="InterPro" id="IPR020051">
    <property type="entry name" value="SagB-type_dehydrogenase"/>
</dbReference>
<sequence>MIDIKNKGLLNSFTNLTTNSFNKSNLNNQRIYSNVISGKDQTPSFSYLRNLNCLNYNDLKSMVKYNEINYAAILNEAQNMSEIEIGPVVKLPRPDKRIRESISKTLELRKSVRKYSGNLIDLSDFSTILHYSFGTNHNTTKYETAETKGRYFPSGGGLYPIDVIVFCNKVEQLKRGFYKYQPRTHTLLKIPTKKFKATKFFPGGIDTENSNFIIFFRYSISKTYLKYGELGMMNVFIEIGCMSENFDLVTSAMGRGSCPIAGFSKQYLENILYIDGVDQYLLFSNVCGDEQ</sequence>
<dbReference type="InterPro" id="IPR000415">
    <property type="entry name" value="Nitroreductase-like"/>
</dbReference>
<protein>
    <submittedName>
        <fullName evidence="2">Dehydrogenase</fullName>
    </submittedName>
</protein>
<dbReference type="NCBIfam" id="TIGR03605">
    <property type="entry name" value="antibiot_sagB"/>
    <property type="match status" value="1"/>
</dbReference>
<dbReference type="Proteomes" id="UP000284822">
    <property type="component" value="Unassembled WGS sequence"/>
</dbReference>
<name>A0A3R6W5T3_9LACO</name>
<dbReference type="RefSeq" id="WP_118911074.1">
    <property type="nucleotide sequence ID" value="NZ_QOCS01000020.1"/>
</dbReference>